<dbReference type="SUPFAM" id="SSF46955">
    <property type="entry name" value="Putative DNA-binding domain"/>
    <property type="match status" value="1"/>
</dbReference>
<name>A0A2L0IJQ2_9GAMM</name>
<organism evidence="2 3">
    <name type="scientific">Mixta gaviniae</name>
    <dbReference type="NCBI Taxonomy" id="665914"/>
    <lineage>
        <taxon>Bacteria</taxon>
        <taxon>Pseudomonadati</taxon>
        <taxon>Pseudomonadota</taxon>
        <taxon>Gammaproteobacteria</taxon>
        <taxon>Enterobacterales</taxon>
        <taxon>Erwiniaceae</taxon>
        <taxon>Mixta</taxon>
    </lineage>
</organism>
<reference evidence="2 3" key="1">
    <citation type="submission" date="2018-01" db="EMBL/GenBank/DDBJ databases">
        <title>Complete and assembled Genome of Pantoea gaviniae DSM22758T.</title>
        <authorList>
            <person name="Stevens M.J.A."/>
            <person name="Zurfluh K."/>
            <person name="Stephan R."/>
        </authorList>
    </citation>
    <scope>NUCLEOTIDE SEQUENCE [LARGE SCALE GENOMIC DNA]</scope>
    <source>
        <strain evidence="2 3">DSM 22758</strain>
    </source>
</reference>
<evidence type="ECO:0000259" key="1">
    <source>
        <dbReference type="Pfam" id="PF12728"/>
    </source>
</evidence>
<dbReference type="RefSeq" id="WP_071994876.1">
    <property type="nucleotide sequence ID" value="NZ_CP026377.1"/>
</dbReference>
<feature type="domain" description="Helix-turn-helix" evidence="1">
    <location>
        <begin position="23"/>
        <end position="54"/>
    </location>
</feature>
<dbReference type="InterPro" id="IPR009061">
    <property type="entry name" value="DNA-bd_dom_put_sf"/>
</dbReference>
<sequence length="72" mass="8353">MKHINSLSTTVSHLPGPQRLIRICEMLDLLNCSRTTLYRWVISGEFPAPKKRAGRTMGWTVTQYQQWLDNCC</sequence>
<dbReference type="OrthoDB" id="5298532at2"/>
<accession>A0A2L0IJQ2</accession>
<dbReference type="Pfam" id="PF12728">
    <property type="entry name" value="HTH_17"/>
    <property type="match status" value="1"/>
</dbReference>
<dbReference type="Gene3D" id="1.10.238.160">
    <property type="match status" value="1"/>
</dbReference>
<dbReference type="AlphaFoldDB" id="A0A2L0IJQ2"/>
<dbReference type="EMBL" id="CP026377">
    <property type="protein sequence ID" value="AUX94775.1"/>
    <property type="molecule type" value="Genomic_DNA"/>
</dbReference>
<gene>
    <name evidence="2" type="ORF">C2E15_17955</name>
</gene>
<proteinExistence type="predicted"/>
<protein>
    <submittedName>
        <fullName evidence="2">AlpA family phage regulatory protein</fullName>
    </submittedName>
</protein>
<dbReference type="InterPro" id="IPR041657">
    <property type="entry name" value="HTH_17"/>
</dbReference>
<evidence type="ECO:0000313" key="2">
    <source>
        <dbReference type="EMBL" id="AUX94775.1"/>
    </source>
</evidence>
<keyword evidence="3" id="KW-1185">Reference proteome</keyword>
<dbReference type="KEGG" id="pgz:C2E15_17955"/>
<evidence type="ECO:0000313" key="3">
    <source>
        <dbReference type="Proteomes" id="UP000238365"/>
    </source>
</evidence>
<dbReference type="Proteomes" id="UP000238365">
    <property type="component" value="Chromosome"/>
</dbReference>